<dbReference type="AlphaFoldDB" id="A0A967B1B1"/>
<sequence>MWRVSYAIQGLVLVGIACAAWVFDWLDDPWRWLAVVVALLDLVLGVFVIPVWRYRVHRWELTDRAVYTQTGWFNQERRVAPLNRVQTVDTDRGPIAQLFGLTTVQVTTASAKGALRIEGLDRATAERLVDELTTQAALDEGDAT</sequence>
<keyword evidence="1" id="KW-1133">Transmembrane helix</keyword>
<dbReference type="PANTHER" id="PTHR34473">
    <property type="entry name" value="UPF0699 TRANSMEMBRANE PROTEIN YDBS"/>
    <property type="match status" value="1"/>
</dbReference>
<comment type="caution">
    <text evidence="3">The sequence shown here is derived from an EMBL/GenBank/DDBJ whole genome shotgun (WGS) entry which is preliminary data.</text>
</comment>
<keyword evidence="1" id="KW-0812">Transmembrane</keyword>
<dbReference type="PROSITE" id="PS51257">
    <property type="entry name" value="PROKAR_LIPOPROTEIN"/>
    <property type="match status" value="1"/>
</dbReference>
<dbReference type="PANTHER" id="PTHR34473:SF3">
    <property type="entry name" value="TRANSMEMBRANE PROTEIN-RELATED"/>
    <property type="match status" value="1"/>
</dbReference>
<dbReference type="Pfam" id="PF03703">
    <property type="entry name" value="bPH_2"/>
    <property type="match status" value="1"/>
</dbReference>
<evidence type="ECO:0000256" key="1">
    <source>
        <dbReference type="SAM" id="Phobius"/>
    </source>
</evidence>
<evidence type="ECO:0000313" key="3">
    <source>
        <dbReference type="EMBL" id="NHN55648.1"/>
    </source>
</evidence>
<dbReference type="EMBL" id="JAAOIV010000004">
    <property type="protein sequence ID" value="NHN55648.1"/>
    <property type="molecule type" value="Genomic_DNA"/>
</dbReference>
<dbReference type="RefSeq" id="WP_166195712.1">
    <property type="nucleotide sequence ID" value="NZ_JAAOIV010000004.1"/>
</dbReference>
<gene>
    <name evidence="3" type="ORF">G9U51_07625</name>
</gene>
<feature type="transmembrane region" description="Helical" evidence="1">
    <location>
        <begin position="29"/>
        <end position="52"/>
    </location>
</feature>
<keyword evidence="4" id="KW-1185">Reference proteome</keyword>
<feature type="domain" description="YdbS-like PH" evidence="2">
    <location>
        <begin position="54"/>
        <end position="131"/>
    </location>
</feature>
<name>A0A967B1B1_9MICO</name>
<dbReference type="InterPro" id="IPR005182">
    <property type="entry name" value="YdbS-like_PH"/>
</dbReference>
<evidence type="ECO:0000313" key="4">
    <source>
        <dbReference type="Proteomes" id="UP000744769"/>
    </source>
</evidence>
<protein>
    <submittedName>
        <fullName evidence="3">PH domain-containing protein</fullName>
    </submittedName>
</protein>
<reference evidence="3" key="1">
    <citation type="submission" date="2020-03" db="EMBL/GenBank/DDBJ databases">
        <title>Draft sequencing of Calidifontibacter sp. DB0510.</title>
        <authorList>
            <person name="Kim D.-U."/>
        </authorList>
    </citation>
    <scope>NUCLEOTIDE SEQUENCE</scope>
    <source>
        <strain evidence="3">DB0510</strain>
    </source>
</reference>
<evidence type="ECO:0000259" key="2">
    <source>
        <dbReference type="Pfam" id="PF03703"/>
    </source>
</evidence>
<organism evidence="3 4">
    <name type="scientific">Metallococcus carri</name>
    <dbReference type="NCBI Taxonomy" id="1656884"/>
    <lineage>
        <taxon>Bacteria</taxon>
        <taxon>Bacillati</taxon>
        <taxon>Actinomycetota</taxon>
        <taxon>Actinomycetes</taxon>
        <taxon>Micrococcales</taxon>
        <taxon>Dermacoccaceae</taxon>
        <taxon>Metallococcus</taxon>
    </lineage>
</organism>
<dbReference type="Proteomes" id="UP000744769">
    <property type="component" value="Unassembled WGS sequence"/>
</dbReference>
<proteinExistence type="predicted"/>
<keyword evidence="1" id="KW-0472">Membrane</keyword>
<accession>A0A967B1B1</accession>